<evidence type="ECO:0000313" key="2">
    <source>
        <dbReference type="EMBL" id="AKK11101.1"/>
    </source>
</evidence>
<gene>
    <name evidence="2" type="ORF">CUTER_05520</name>
</gene>
<feature type="chain" id="PRO_5005184574" evidence="1">
    <location>
        <begin position="31"/>
        <end position="329"/>
    </location>
</feature>
<dbReference type="KEGG" id="cut:CUTER_05520"/>
<feature type="signal peptide" evidence="1">
    <location>
        <begin position="1"/>
        <end position="30"/>
    </location>
</feature>
<dbReference type="InterPro" id="IPR011047">
    <property type="entry name" value="Quinoprotein_ADH-like_sf"/>
</dbReference>
<organism evidence="2 3">
    <name type="scientific">Corynebacterium uterequi</name>
    <dbReference type="NCBI Taxonomy" id="1072256"/>
    <lineage>
        <taxon>Bacteria</taxon>
        <taxon>Bacillati</taxon>
        <taxon>Actinomycetota</taxon>
        <taxon>Actinomycetes</taxon>
        <taxon>Mycobacteriales</taxon>
        <taxon>Corynebacteriaceae</taxon>
        <taxon>Corynebacterium</taxon>
    </lineage>
</organism>
<dbReference type="Proteomes" id="UP000035548">
    <property type="component" value="Chromosome"/>
</dbReference>
<dbReference type="PATRIC" id="fig|1072256.5.peg.1093"/>
<evidence type="ECO:0000313" key="3">
    <source>
        <dbReference type="Proteomes" id="UP000035548"/>
    </source>
</evidence>
<keyword evidence="3" id="KW-1185">Reference proteome</keyword>
<accession>A0A0G3HCH9</accession>
<dbReference type="AlphaFoldDB" id="A0A0G3HCH9"/>
<name>A0A0G3HCH9_9CORY</name>
<reference evidence="2 3" key="1">
    <citation type="journal article" date="2015" name="Genome Announc.">
        <title>Virulence Factor Genes Detected in the Complete Genome Sequence of Corynebacterium uterequi DSM 45634, Isolated from the Uterus of a Maiden Mare.</title>
        <authorList>
            <person name="Ruckert C."/>
            <person name="Kriete M."/>
            <person name="Jaenicke S."/>
            <person name="Winkler A."/>
            <person name="Tauch A."/>
        </authorList>
    </citation>
    <scope>NUCLEOTIDE SEQUENCE [LARGE SCALE GENOMIC DNA]</scope>
    <source>
        <strain evidence="2 3">DSM 45634</strain>
    </source>
</reference>
<sequence length="329" mass="33473">MLVTPRNQTLSVLVLAAGLMMSSCQDSAPAALVTGGEEEALGNAVPVASPPAENNVGETIIDGEVSEVVTTGSLLGARIGDELIVGSIADFRGGDARRLDIAGCADVTGAPSGIVVACGDHVRIVDAAGDRRVDVNAPATTAVLTTDGALVTASDSEHVVQVYDGAELAEEFDVAGATHELLAVPVSGSDDAVLRINRDNTTIQDVRVAEARQGGTLRVGLGVGTAAAGDNDLAVVSDTRGSQLAIYTADEVVRLHQTLPVDESPFAVAYDGELAWIASTATNTATGYDIAGGVPVEKRRVPTPANVRAMVFVDGHLVVGGTDGLTLLS</sequence>
<dbReference type="SUPFAM" id="SSF50998">
    <property type="entry name" value="Quinoprotein alcohol dehydrogenase-like"/>
    <property type="match status" value="1"/>
</dbReference>
<evidence type="ECO:0000256" key="1">
    <source>
        <dbReference type="SAM" id="SignalP"/>
    </source>
</evidence>
<dbReference type="PROSITE" id="PS51257">
    <property type="entry name" value="PROKAR_LIPOPROTEIN"/>
    <property type="match status" value="1"/>
</dbReference>
<dbReference type="EMBL" id="CP011546">
    <property type="protein sequence ID" value="AKK11101.1"/>
    <property type="molecule type" value="Genomic_DNA"/>
</dbReference>
<keyword evidence="1" id="KW-0732">Signal</keyword>
<proteinExistence type="predicted"/>
<dbReference type="STRING" id="1072256.CUTER_05520"/>
<protein>
    <submittedName>
        <fullName evidence="2">Uncharacterized protein</fullName>
    </submittedName>
</protein>
<reference evidence="3" key="2">
    <citation type="submission" date="2015-05" db="EMBL/GenBank/DDBJ databases">
        <title>Complete genome sequence of Corynebacterium uterequi DSM 45634, isolated from the uterus of a maiden mare.</title>
        <authorList>
            <person name="Ruckert C."/>
            <person name="Albersmeier A."/>
            <person name="Winkler A."/>
            <person name="Tauch A."/>
        </authorList>
    </citation>
    <scope>NUCLEOTIDE SEQUENCE [LARGE SCALE GENOMIC DNA]</scope>
    <source>
        <strain evidence="3">DSM 45634</strain>
    </source>
</reference>